<evidence type="ECO:0000313" key="2">
    <source>
        <dbReference type="Proteomes" id="UP000481033"/>
    </source>
</evidence>
<reference evidence="1 2" key="1">
    <citation type="journal article" date="2020" name="Microb. Ecol.">
        <title>Ecogenomics of the Marine Benthic Filamentous Cyanobacterium Adonisia.</title>
        <authorList>
            <person name="Walter J.M."/>
            <person name="Coutinho F.H."/>
            <person name="Leomil L."/>
            <person name="Hargreaves P.I."/>
            <person name="Campeao M.E."/>
            <person name="Vieira V.V."/>
            <person name="Silva B.S."/>
            <person name="Fistarol G.O."/>
            <person name="Salomon P.S."/>
            <person name="Sawabe T."/>
            <person name="Mino S."/>
            <person name="Hosokawa M."/>
            <person name="Miyashita H."/>
            <person name="Maruyama F."/>
            <person name="van Verk M.C."/>
            <person name="Dutilh B.E."/>
            <person name="Thompson C.C."/>
            <person name="Thompson F.L."/>
        </authorList>
    </citation>
    <scope>NUCLEOTIDE SEQUENCE [LARGE SCALE GENOMIC DNA]</scope>
    <source>
        <strain evidence="1 2">CCMR0081</strain>
    </source>
</reference>
<accession>A0A6M0RI63</accession>
<keyword evidence="1" id="KW-0547">Nucleotide-binding</keyword>
<dbReference type="GO" id="GO:0004386">
    <property type="term" value="F:helicase activity"/>
    <property type="evidence" value="ECO:0007669"/>
    <property type="project" value="UniProtKB-KW"/>
</dbReference>
<dbReference type="AlphaFoldDB" id="A0A6M0RI63"/>
<keyword evidence="1" id="KW-0067">ATP-binding</keyword>
<keyword evidence="2" id="KW-1185">Reference proteome</keyword>
<proteinExistence type="predicted"/>
<keyword evidence="1" id="KW-0378">Hydrolase</keyword>
<dbReference type="EMBL" id="QXHD01000004">
    <property type="protein sequence ID" value="NEZ55894.1"/>
    <property type="molecule type" value="Genomic_DNA"/>
</dbReference>
<name>A0A6M0RI63_9CYAN</name>
<gene>
    <name evidence="1" type="ORF">DXZ20_09465</name>
</gene>
<sequence length="62" mass="6813">MSTVIQTIHCPNCGRSAERHYLNDQELTRTQCSGCDYLMIVCQKTGKVIEAYAPGITAAIAH</sequence>
<comment type="caution">
    <text evidence="1">The sequence shown here is derived from an EMBL/GenBank/DDBJ whole genome shotgun (WGS) entry which is preliminary data.</text>
</comment>
<evidence type="ECO:0000313" key="1">
    <source>
        <dbReference type="EMBL" id="NEZ55894.1"/>
    </source>
</evidence>
<keyword evidence="1" id="KW-0347">Helicase</keyword>
<protein>
    <submittedName>
        <fullName evidence="1">Replication restart DNA helicase PriA</fullName>
    </submittedName>
</protein>
<dbReference type="RefSeq" id="WP_006515283.1">
    <property type="nucleotide sequence ID" value="NZ_QXHD01000004.1"/>
</dbReference>
<dbReference type="Proteomes" id="UP000481033">
    <property type="component" value="Unassembled WGS sequence"/>
</dbReference>
<organism evidence="1 2">
    <name type="scientific">Adonisia turfae CCMR0081</name>
    <dbReference type="NCBI Taxonomy" id="2292702"/>
    <lineage>
        <taxon>Bacteria</taxon>
        <taxon>Bacillati</taxon>
        <taxon>Cyanobacteriota</taxon>
        <taxon>Adonisia</taxon>
        <taxon>Adonisia turfae</taxon>
    </lineage>
</organism>